<evidence type="ECO:0000259" key="1">
    <source>
        <dbReference type="Pfam" id="PF00078"/>
    </source>
</evidence>
<feature type="domain" description="Reverse transcriptase" evidence="1">
    <location>
        <begin position="134"/>
        <end position="215"/>
    </location>
</feature>
<keyword evidence="3" id="KW-1185">Reference proteome</keyword>
<name>A0ABD1XMP7_9MARC</name>
<dbReference type="InterPro" id="IPR000477">
    <property type="entry name" value="RT_dom"/>
</dbReference>
<dbReference type="PANTHER" id="PTHR31635">
    <property type="entry name" value="REVERSE TRANSCRIPTASE DOMAIN-CONTAINING PROTEIN-RELATED"/>
    <property type="match status" value="1"/>
</dbReference>
<sequence length="217" mass="24741">MAVLRDEKNKEITDEKGILDLVHNYYASLYKQPTVTIEEKSDQARALTLIDSFVSGEDNARLMEVPDAEEIRTTVHELPLDKSPGEDGLPVEVLRELWEEIGFHCLEFVQEAWRKKRIGKSNTGAIIKLIPKNEKKDELKNWRPISLLNLAYKLVGRILAKRMKNIISRLVDEEQTGFVHGRSITDNIISLGLCQDLAVAQREPVLFCKLDFVKASD</sequence>
<reference evidence="2 3" key="1">
    <citation type="submission" date="2024-09" db="EMBL/GenBank/DDBJ databases">
        <title>Chromosome-scale assembly of Riccia fluitans.</title>
        <authorList>
            <person name="Paukszto L."/>
            <person name="Sawicki J."/>
            <person name="Karawczyk K."/>
            <person name="Piernik-Szablinska J."/>
            <person name="Szczecinska M."/>
            <person name="Mazdziarz M."/>
        </authorList>
    </citation>
    <scope>NUCLEOTIDE SEQUENCE [LARGE SCALE GENOMIC DNA]</scope>
    <source>
        <strain evidence="2">Rf_01</strain>
        <tissue evidence="2">Aerial parts of the thallus</tissue>
    </source>
</reference>
<comment type="caution">
    <text evidence="2">The sequence shown here is derived from an EMBL/GenBank/DDBJ whole genome shotgun (WGS) entry which is preliminary data.</text>
</comment>
<evidence type="ECO:0000313" key="2">
    <source>
        <dbReference type="EMBL" id="KAL2609191.1"/>
    </source>
</evidence>
<dbReference type="InterPro" id="IPR043502">
    <property type="entry name" value="DNA/RNA_pol_sf"/>
</dbReference>
<accession>A0ABD1XMP7</accession>
<dbReference type="AlphaFoldDB" id="A0ABD1XMP7"/>
<protein>
    <recommendedName>
        <fullName evidence="1">Reverse transcriptase domain-containing protein</fullName>
    </recommendedName>
</protein>
<dbReference type="Proteomes" id="UP001605036">
    <property type="component" value="Unassembled WGS sequence"/>
</dbReference>
<gene>
    <name evidence="2" type="ORF">R1flu_027764</name>
</gene>
<proteinExistence type="predicted"/>
<dbReference type="SUPFAM" id="SSF56672">
    <property type="entry name" value="DNA/RNA polymerases"/>
    <property type="match status" value="1"/>
</dbReference>
<dbReference type="PANTHER" id="PTHR31635:SF196">
    <property type="entry name" value="REVERSE TRANSCRIPTASE DOMAIN-CONTAINING PROTEIN-RELATED"/>
    <property type="match status" value="1"/>
</dbReference>
<organism evidence="2 3">
    <name type="scientific">Riccia fluitans</name>
    <dbReference type="NCBI Taxonomy" id="41844"/>
    <lineage>
        <taxon>Eukaryota</taxon>
        <taxon>Viridiplantae</taxon>
        <taxon>Streptophyta</taxon>
        <taxon>Embryophyta</taxon>
        <taxon>Marchantiophyta</taxon>
        <taxon>Marchantiopsida</taxon>
        <taxon>Marchantiidae</taxon>
        <taxon>Marchantiales</taxon>
        <taxon>Ricciaceae</taxon>
        <taxon>Riccia</taxon>
    </lineage>
</organism>
<dbReference type="EMBL" id="JBHFFA010000008">
    <property type="protein sequence ID" value="KAL2609191.1"/>
    <property type="molecule type" value="Genomic_DNA"/>
</dbReference>
<evidence type="ECO:0000313" key="3">
    <source>
        <dbReference type="Proteomes" id="UP001605036"/>
    </source>
</evidence>
<dbReference type="Pfam" id="PF00078">
    <property type="entry name" value="RVT_1"/>
    <property type="match status" value="1"/>
</dbReference>